<proteinExistence type="predicted"/>
<protein>
    <submittedName>
        <fullName evidence="1">Uncharacterized protein</fullName>
    </submittedName>
</protein>
<sequence>MHLHILVDSCWRSLRSHSSHRQTIRESTISSKNSEIFTGAVVCC</sequence>
<evidence type="ECO:0000313" key="2">
    <source>
        <dbReference type="Proteomes" id="UP000270094"/>
    </source>
</evidence>
<organism evidence="1 2">
    <name type="scientific">Strongylus vulgaris</name>
    <name type="common">Blood worm</name>
    <dbReference type="NCBI Taxonomy" id="40348"/>
    <lineage>
        <taxon>Eukaryota</taxon>
        <taxon>Metazoa</taxon>
        <taxon>Ecdysozoa</taxon>
        <taxon>Nematoda</taxon>
        <taxon>Chromadorea</taxon>
        <taxon>Rhabditida</taxon>
        <taxon>Rhabditina</taxon>
        <taxon>Rhabditomorpha</taxon>
        <taxon>Strongyloidea</taxon>
        <taxon>Strongylidae</taxon>
        <taxon>Strongylus</taxon>
    </lineage>
</organism>
<evidence type="ECO:0000313" key="1">
    <source>
        <dbReference type="EMBL" id="VDM85990.1"/>
    </source>
</evidence>
<reference evidence="1 2" key="1">
    <citation type="submission" date="2018-11" db="EMBL/GenBank/DDBJ databases">
        <authorList>
            <consortium name="Pathogen Informatics"/>
        </authorList>
    </citation>
    <scope>NUCLEOTIDE SEQUENCE [LARGE SCALE GENOMIC DNA]</scope>
</reference>
<accession>A0A3P7JJW7</accession>
<gene>
    <name evidence="1" type="ORF">SVUK_LOCUS20988</name>
</gene>
<dbReference type="AlphaFoldDB" id="A0A3P7JJW7"/>
<dbReference type="Proteomes" id="UP000270094">
    <property type="component" value="Unassembled WGS sequence"/>
</dbReference>
<keyword evidence="2" id="KW-1185">Reference proteome</keyword>
<name>A0A3P7JJW7_STRVU</name>
<dbReference type="EMBL" id="UYYB01148256">
    <property type="protein sequence ID" value="VDM85990.1"/>
    <property type="molecule type" value="Genomic_DNA"/>
</dbReference>